<name>A0A517Y9J4_9BACT</name>
<dbReference type="KEGG" id="aagg:ETAA8_19840"/>
<evidence type="ECO:0000313" key="1">
    <source>
        <dbReference type="EMBL" id="QDU26900.1"/>
    </source>
</evidence>
<organism evidence="1 2">
    <name type="scientific">Anatilimnocola aggregata</name>
    <dbReference type="NCBI Taxonomy" id="2528021"/>
    <lineage>
        <taxon>Bacteria</taxon>
        <taxon>Pseudomonadati</taxon>
        <taxon>Planctomycetota</taxon>
        <taxon>Planctomycetia</taxon>
        <taxon>Pirellulales</taxon>
        <taxon>Pirellulaceae</taxon>
        <taxon>Anatilimnocola</taxon>
    </lineage>
</organism>
<gene>
    <name evidence="1" type="ORF">ETAA8_19840</name>
</gene>
<dbReference type="Proteomes" id="UP000315017">
    <property type="component" value="Chromosome"/>
</dbReference>
<accession>A0A517Y9J4</accession>
<evidence type="ECO:0000313" key="2">
    <source>
        <dbReference type="Proteomes" id="UP000315017"/>
    </source>
</evidence>
<dbReference type="AlphaFoldDB" id="A0A517Y9J4"/>
<sequence length="164" mass="17564">MRICPLSSADEIRTDRIARCAVVLSILLGLSTGLISGCSWKEPTYPVKGKVVYQDDGSPAAVGVRVVFESTKPPYARASGAIQPDGSFVLSTDRPDNGAMQGEHRVAISPLTADGTGNDLTAQLTKTIGAKYLEFRTSNLVFNIEPKGSNDFVVKIERPPGARR</sequence>
<reference evidence="1 2" key="1">
    <citation type="submission" date="2019-02" db="EMBL/GenBank/DDBJ databases">
        <title>Deep-cultivation of Planctomycetes and their phenomic and genomic characterization uncovers novel biology.</title>
        <authorList>
            <person name="Wiegand S."/>
            <person name="Jogler M."/>
            <person name="Boedeker C."/>
            <person name="Pinto D."/>
            <person name="Vollmers J."/>
            <person name="Rivas-Marin E."/>
            <person name="Kohn T."/>
            <person name="Peeters S.H."/>
            <person name="Heuer A."/>
            <person name="Rast P."/>
            <person name="Oberbeckmann S."/>
            <person name="Bunk B."/>
            <person name="Jeske O."/>
            <person name="Meyerdierks A."/>
            <person name="Storesund J.E."/>
            <person name="Kallscheuer N."/>
            <person name="Luecker S."/>
            <person name="Lage O.M."/>
            <person name="Pohl T."/>
            <person name="Merkel B.J."/>
            <person name="Hornburger P."/>
            <person name="Mueller R.-W."/>
            <person name="Bruemmer F."/>
            <person name="Labrenz M."/>
            <person name="Spormann A.M."/>
            <person name="Op den Camp H."/>
            <person name="Overmann J."/>
            <person name="Amann R."/>
            <person name="Jetten M.S.M."/>
            <person name="Mascher T."/>
            <person name="Medema M.H."/>
            <person name="Devos D.P."/>
            <person name="Kaster A.-K."/>
            <person name="Ovreas L."/>
            <person name="Rohde M."/>
            <person name="Galperin M.Y."/>
            <person name="Jogler C."/>
        </authorList>
    </citation>
    <scope>NUCLEOTIDE SEQUENCE [LARGE SCALE GENOMIC DNA]</scope>
    <source>
        <strain evidence="1 2">ETA_A8</strain>
    </source>
</reference>
<protein>
    <recommendedName>
        <fullName evidence="3">Carboxypeptidase regulatory-like domain-containing protein</fullName>
    </recommendedName>
</protein>
<dbReference type="OrthoDB" id="289097at2"/>
<keyword evidence="2" id="KW-1185">Reference proteome</keyword>
<evidence type="ECO:0008006" key="3">
    <source>
        <dbReference type="Google" id="ProtNLM"/>
    </source>
</evidence>
<dbReference type="EMBL" id="CP036274">
    <property type="protein sequence ID" value="QDU26900.1"/>
    <property type="molecule type" value="Genomic_DNA"/>
</dbReference>
<proteinExistence type="predicted"/>
<dbReference type="RefSeq" id="WP_145087784.1">
    <property type="nucleotide sequence ID" value="NZ_CP036274.1"/>
</dbReference>